<dbReference type="GO" id="GO:0004674">
    <property type="term" value="F:protein serine/threonine kinase activity"/>
    <property type="evidence" value="ECO:0007669"/>
    <property type="project" value="UniProtKB-KW"/>
</dbReference>
<keyword evidence="5" id="KW-0723">Serine/threonine-protein kinase</keyword>
<dbReference type="Gene3D" id="1.10.510.10">
    <property type="entry name" value="Transferase(Phosphotransferase) domain 1"/>
    <property type="match status" value="1"/>
</dbReference>
<evidence type="ECO:0000256" key="5">
    <source>
        <dbReference type="RuleBase" id="RU000304"/>
    </source>
</evidence>
<comment type="similarity">
    <text evidence="5">Belongs to the protein kinase superfamily.</text>
</comment>
<sequence>MSSDVPVLETNYIIDCDFARFKVKKLLGQGGFGSVYLVEECVSHKKYAVKTEIIPGPNDTFQPLLPWEETILLAIQELPKENYKKHFVKIADRGIIPPLRFMIMTLVGKSLYDIKDLRPLQCFTENTCWRIAIQTLEAFEAFQEAGFVHRDIKPQNYTIGSSGQEDVIFMLDFGLVRCYTGKKYPTAGEDKPNFAGTVRYCSRSSHYNVYQFPKDDLESWVLSLLELHDNEAIFWRCIDKRSEVGIMKNDLFLGQEPSKIFNYYVPPLYKKLVKAVGDLTPANNMTSPTPAMQKKVNLVPIYDILNEIGKTYKYSNSKVFDWQKTDSSIDDNYGIAGKYKHKSSKKKKKKWF</sequence>
<dbReference type="PROSITE" id="PS50011">
    <property type="entry name" value="PROTEIN_KINASE_DOM"/>
    <property type="match status" value="1"/>
</dbReference>
<evidence type="ECO:0000259" key="6">
    <source>
        <dbReference type="PROSITE" id="PS50011"/>
    </source>
</evidence>
<dbReference type="InterPro" id="IPR008271">
    <property type="entry name" value="Ser/Thr_kinase_AS"/>
</dbReference>
<feature type="domain" description="Protein kinase" evidence="6">
    <location>
        <begin position="21"/>
        <end position="296"/>
    </location>
</feature>
<evidence type="ECO:0000256" key="2">
    <source>
        <dbReference type="ARBA" id="ARBA00022741"/>
    </source>
</evidence>
<dbReference type="SUPFAM" id="SSF56112">
    <property type="entry name" value="Protein kinase-like (PK-like)"/>
    <property type="match status" value="1"/>
</dbReference>
<name>A0A0N4Z0Q0_PARTI</name>
<dbReference type="InterPro" id="IPR050235">
    <property type="entry name" value="CK1_Ser-Thr_kinase"/>
</dbReference>
<accession>A0A0N4Z0Q0</accession>
<dbReference type="EC" id="2.7.11.1" evidence="1"/>
<keyword evidence="5" id="KW-0418">Kinase</keyword>
<keyword evidence="7" id="KW-1185">Reference proteome</keyword>
<reference evidence="8" key="1">
    <citation type="submission" date="2017-02" db="UniProtKB">
        <authorList>
            <consortium name="WormBaseParasite"/>
        </authorList>
    </citation>
    <scope>IDENTIFICATION</scope>
</reference>
<dbReference type="STRING" id="131310.A0A0N4Z0Q0"/>
<evidence type="ECO:0000256" key="4">
    <source>
        <dbReference type="PROSITE-ProRule" id="PRU10141"/>
    </source>
</evidence>
<organism evidence="7 8">
    <name type="scientific">Parastrongyloides trichosuri</name>
    <name type="common">Possum-specific nematode worm</name>
    <dbReference type="NCBI Taxonomy" id="131310"/>
    <lineage>
        <taxon>Eukaryota</taxon>
        <taxon>Metazoa</taxon>
        <taxon>Ecdysozoa</taxon>
        <taxon>Nematoda</taxon>
        <taxon>Chromadorea</taxon>
        <taxon>Rhabditida</taxon>
        <taxon>Tylenchina</taxon>
        <taxon>Panagrolaimomorpha</taxon>
        <taxon>Strongyloidoidea</taxon>
        <taxon>Strongyloididae</taxon>
        <taxon>Parastrongyloides</taxon>
    </lineage>
</organism>
<evidence type="ECO:0000313" key="8">
    <source>
        <dbReference type="WBParaSite" id="PTRK_0000028000.1"/>
    </source>
</evidence>
<feature type="binding site" evidence="4">
    <location>
        <position position="50"/>
    </location>
    <ligand>
        <name>ATP</name>
        <dbReference type="ChEBI" id="CHEBI:30616"/>
    </ligand>
</feature>
<dbReference type="InterPro" id="IPR000719">
    <property type="entry name" value="Prot_kinase_dom"/>
</dbReference>
<dbReference type="PANTHER" id="PTHR11909">
    <property type="entry name" value="CASEIN KINASE-RELATED"/>
    <property type="match status" value="1"/>
</dbReference>
<keyword evidence="2 4" id="KW-0547">Nucleotide-binding</keyword>
<dbReference type="Proteomes" id="UP000038045">
    <property type="component" value="Unplaced"/>
</dbReference>
<dbReference type="InterPro" id="IPR011009">
    <property type="entry name" value="Kinase-like_dom_sf"/>
</dbReference>
<dbReference type="Pfam" id="PF00069">
    <property type="entry name" value="Pkinase"/>
    <property type="match status" value="1"/>
</dbReference>
<dbReference type="PROSITE" id="PS00108">
    <property type="entry name" value="PROTEIN_KINASE_ST"/>
    <property type="match status" value="1"/>
</dbReference>
<dbReference type="PROSITE" id="PS00107">
    <property type="entry name" value="PROTEIN_KINASE_ATP"/>
    <property type="match status" value="1"/>
</dbReference>
<dbReference type="GO" id="GO:0005524">
    <property type="term" value="F:ATP binding"/>
    <property type="evidence" value="ECO:0007669"/>
    <property type="project" value="UniProtKB-UniRule"/>
</dbReference>
<proteinExistence type="inferred from homology"/>
<keyword evidence="5" id="KW-0808">Transferase</keyword>
<keyword evidence="3 4" id="KW-0067">ATP-binding</keyword>
<dbReference type="WBParaSite" id="PTRK_0000028000.1">
    <property type="protein sequence ID" value="PTRK_0000028000.1"/>
    <property type="gene ID" value="PTRK_0000028000"/>
</dbReference>
<dbReference type="InterPro" id="IPR017441">
    <property type="entry name" value="Protein_kinase_ATP_BS"/>
</dbReference>
<evidence type="ECO:0000313" key="7">
    <source>
        <dbReference type="Proteomes" id="UP000038045"/>
    </source>
</evidence>
<evidence type="ECO:0000256" key="1">
    <source>
        <dbReference type="ARBA" id="ARBA00012513"/>
    </source>
</evidence>
<evidence type="ECO:0000256" key="3">
    <source>
        <dbReference type="ARBA" id="ARBA00022840"/>
    </source>
</evidence>
<protein>
    <recommendedName>
        <fullName evidence="1">non-specific serine/threonine protein kinase</fullName>
        <ecNumber evidence="1">2.7.11.1</ecNumber>
    </recommendedName>
</protein>
<dbReference type="SMART" id="SM00220">
    <property type="entry name" value="S_TKc"/>
    <property type="match status" value="1"/>
</dbReference>
<dbReference type="AlphaFoldDB" id="A0A0N4Z0Q0"/>